<accession>A0AAQ4S050</accession>
<dbReference type="PANTHER" id="PTHR24206">
    <property type="entry name" value="OS06G0237300 PROTEIN"/>
    <property type="match status" value="1"/>
</dbReference>
<sequence>MDWRSRLRRTRSLSAGPSFFDRFASKEAAPPDKIMSVSQLVARYQTTEKESTSIRDAPVNDGNAKPKQVLKEPAPSLRESKETRRGSLMKRNDTRGRDKSGLTRSKSMGSLQSGARSIGALKALFEAPQSKTSSSSPDKAADVMPAEKGEAKEGKSSAEEPKIQIPPDSTADAAKTHAKGDVTRRVVKPRRVERRKTIGGIDFETIAASQADEKRKSIADFKDSSFNPTKEKLCVSVKAMSALYLSKVAPLDSTRSLSVPAQVQSAESGKIIKPTKFQPVSPEMCSGCLKAVYPMEKITADKYIFHQSCFFCKQCKNKLSMHNYAPLYGEFYCIFHYQQLFRRKGNYDEGFGHAQHKNRWLLRTVADVVSNGAESEA</sequence>
<feature type="domain" description="LIM zinc-binding" evidence="6">
    <location>
        <begin position="283"/>
        <end position="343"/>
    </location>
</feature>
<keyword evidence="2 4" id="KW-0862">Zinc</keyword>
<reference evidence="7 8" key="1">
    <citation type="journal article" date="2021" name="G3 (Bethesda)">
        <title>Improved contiguity of the threespine stickleback genome using long-read sequencing.</title>
        <authorList>
            <person name="Nath S."/>
            <person name="Shaw D.E."/>
            <person name="White M.A."/>
        </authorList>
    </citation>
    <scope>NUCLEOTIDE SEQUENCE [LARGE SCALE GENOMIC DNA]</scope>
    <source>
        <strain evidence="7 8">Lake Benthic</strain>
    </source>
</reference>
<dbReference type="GO" id="GO:0046872">
    <property type="term" value="F:metal ion binding"/>
    <property type="evidence" value="ECO:0007669"/>
    <property type="project" value="UniProtKB-KW"/>
</dbReference>
<feature type="compositionally biased region" description="Polar residues" evidence="5">
    <location>
        <begin position="102"/>
        <end position="113"/>
    </location>
</feature>
<feature type="compositionally biased region" description="Basic and acidic residues" evidence="5">
    <location>
        <begin position="139"/>
        <end position="162"/>
    </location>
</feature>
<feature type="region of interest" description="Disordered" evidence="5">
    <location>
        <begin position="127"/>
        <end position="184"/>
    </location>
</feature>
<dbReference type="Ensembl" id="ENSGACT00000055954.1">
    <property type="protein sequence ID" value="ENSGACP00000069334.1"/>
    <property type="gene ID" value="ENSGACG00000023289.1"/>
</dbReference>
<dbReference type="CDD" id="cd09358">
    <property type="entry name" value="LIM_Mical_like"/>
    <property type="match status" value="1"/>
</dbReference>
<feature type="region of interest" description="Disordered" evidence="5">
    <location>
        <begin position="44"/>
        <end position="113"/>
    </location>
</feature>
<dbReference type="AlphaFoldDB" id="A0AAQ4S050"/>
<name>A0AAQ4S050_GASAC</name>
<evidence type="ECO:0000256" key="3">
    <source>
        <dbReference type="ARBA" id="ARBA00023038"/>
    </source>
</evidence>
<keyword evidence="3 4" id="KW-0440">LIM domain</keyword>
<keyword evidence="1 4" id="KW-0479">Metal-binding</keyword>
<evidence type="ECO:0000259" key="6">
    <source>
        <dbReference type="PROSITE" id="PS50023"/>
    </source>
</evidence>
<dbReference type="RefSeq" id="XP_040022918.1">
    <property type="nucleotide sequence ID" value="XM_040166984.1"/>
</dbReference>
<evidence type="ECO:0000256" key="2">
    <source>
        <dbReference type="ARBA" id="ARBA00022833"/>
    </source>
</evidence>
<feature type="compositionally biased region" description="Basic and acidic residues" evidence="5">
    <location>
        <begin position="78"/>
        <end position="101"/>
    </location>
</feature>
<evidence type="ECO:0000313" key="7">
    <source>
        <dbReference type="Ensembl" id="ENSGACP00000069334.1"/>
    </source>
</evidence>
<evidence type="ECO:0000256" key="5">
    <source>
        <dbReference type="SAM" id="MobiDB-lite"/>
    </source>
</evidence>
<feature type="compositionally biased region" description="Basic and acidic residues" evidence="5">
    <location>
        <begin position="174"/>
        <end position="184"/>
    </location>
</feature>
<reference evidence="7" key="2">
    <citation type="submission" date="2025-08" db="UniProtKB">
        <authorList>
            <consortium name="Ensembl"/>
        </authorList>
    </citation>
    <scope>IDENTIFICATION</scope>
</reference>
<dbReference type="Proteomes" id="UP000007635">
    <property type="component" value="Chromosome XXI"/>
</dbReference>
<dbReference type="GeneID" id="120811547"/>
<evidence type="ECO:0000313" key="8">
    <source>
        <dbReference type="Proteomes" id="UP000007635"/>
    </source>
</evidence>
<proteinExistence type="predicted"/>
<feature type="region of interest" description="Disordered" evidence="5">
    <location>
        <begin position="1"/>
        <end position="32"/>
    </location>
</feature>
<protein>
    <recommendedName>
        <fullName evidence="6">LIM zinc-binding domain-containing protein</fullName>
    </recommendedName>
</protein>
<dbReference type="InterPro" id="IPR001781">
    <property type="entry name" value="Znf_LIM"/>
</dbReference>
<evidence type="ECO:0000256" key="4">
    <source>
        <dbReference type="PROSITE-ProRule" id="PRU00125"/>
    </source>
</evidence>
<feature type="compositionally biased region" description="Basic residues" evidence="5">
    <location>
        <begin position="1"/>
        <end position="11"/>
    </location>
</feature>
<dbReference type="PROSITE" id="PS00478">
    <property type="entry name" value="LIM_DOMAIN_1"/>
    <property type="match status" value="1"/>
</dbReference>
<dbReference type="SMART" id="SM00132">
    <property type="entry name" value="LIM"/>
    <property type="match status" value="1"/>
</dbReference>
<dbReference type="SUPFAM" id="SSF57716">
    <property type="entry name" value="Glucocorticoid receptor-like (DNA-binding domain)"/>
    <property type="match status" value="2"/>
</dbReference>
<organism evidence="7 8">
    <name type="scientific">Gasterosteus aculeatus aculeatus</name>
    <name type="common">three-spined stickleback</name>
    <dbReference type="NCBI Taxonomy" id="481459"/>
    <lineage>
        <taxon>Eukaryota</taxon>
        <taxon>Metazoa</taxon>
        <taxon>Chordata</taxon>
        <taxon>Craniata</taxon>
        <taxon>Vertebrata</taxon>
        <taxon>Euteleostomi</taxon>
        <taxon>Actinopterygii</taxon>
        <taxon>Neopterygii</taxon>
        <taxon>Teleostei</taxon>
        <taxon>Neoteleostei</taxon>
        <taxon>Acanthomorphata</taxon>
        <taxon>Eupercaria</taxon>
        <taxon>Perciformes</taxon>
        <taxon>Cottioidei</taxon>
        <taxon>Gasterosteales</taxon>
        <taxon>Gasterosteidae</taxon>
        <taxon>Gasterosteus</taxon>
    </lineage>
</organism>
<keyword evidence="8" id="KW-1185">Reference proteome</keyword>
<dbReference type="Pfam" id="PF00412">
    <property type="entry name" value="LIM"/>
    <property type="match status" value="1"/>
</dbReference>
<dbReference type="GeneTree" id="ENSGT00940000158377"/>
<dbReference type="Gene3D" id="2.10.110.10">
    <property type="entry name" value="Cysteine Rich Protein"/>
    <property type="match status" value="1"/>
</dbReference>
<dbReference type="PROSITE" id="PS50023">
    <property type="entry name" value="LIM_DOMAIN_2"/>
    <property type="match status" value="1"/>
</dbReference>
<reference evidence="7" key="3">
    <citation type="submission" date="2025-09" db="UniProtKB">
        <authorList>
            <consortium name="Ensembl"/>
        </authorList>
    </citation>
    <scope>IDENTIFICATION</scope>
</reference>
<evidence type="ECO:0000256" key="1">
    <source>
        <dbReference type="ARBA" id="ARBA00022723"/>
    </source>
</evidence>